<comment type="similarity">
    <text evidence="2 6">Belongs to the nematode receptor-like protein srg family.</text>
</comment>
<dbReference type="PANTHER" id="PTHR31627:SF36">
    <property type="entry name" value="SERPENTINE RECEPTOR CLASS GAMMA"/>
    <property type="match status" value="1"/>
</dbReference>
<dbReference type="InterPro" id="IPR051119">
    <property type="entry name" value="Nematode_SR-like"/>
</dbReference>
<evidence type="ECO:0000313" key="7">
    <source>
        <dbReference type="EMBL" id="CAI5450631.1"/>
    </source>
</evidence>
<dbReference type="Pfam" id="PF02118">
    <property type="entry name" value="Srg"/>
    <property type="match status" value="1"/>
</dbReference>
<dbReference type="InterPro" id="IPR000609">
    <property type="entry name" value="7TM_GPCR_serpentine_rcpt_Srg"/>
</dbReference>
<gene>
    <name evidence="7" type="ORF">CAMP_LOCUS13268</name>
</gene>
<sequence length="206" mass="23602">MQLFSVILICGNRLTSVIMPFQHSYFWKRYLRHLIIAQIIFSLISASPTLTGPAYAFTYLNQGQVAYIHNIPYFRSSYFRLIFMVPGIFFMIISNILIIRKISKISGDMEKMQKLMTISTIFISINSLLALFFSIFILTVDFEDIQKMNTVLGEALLLLTLITKDLKLISGPIILLIMDGKIQKSLLFQRRRRSSSVGQSSRGITD</sequence>
<evidence type="ECO:0000313" key="8">
    <source>
        <dbReference type="Proteomes" id="UP001152747"/>
    </source>
</evidence>
<dbReference type="AlphaFoldDB" id="A0A9P1ITT5"/>
<dbReference type="PANTHER" id="PTHR31627">
    <property type="entry name" value="SERPENTINE RECEPTOR CLASS GAMMA-RELATED"/>
    <property type="match status" value="1"/>
</dbReference>
<dbReference type="GO" id="GO:0007606">
    <property type="term" value="P:sensory perception of chemical stimulus"/>
    <property type="evidence" value="ECO:0007669"/>
    <property type="project" value="UniProtKB-UniRule"/>
</dbReference>
<dbReference type="EMBL" id="CANHGI010000005">
    <property type="protein sequence ID" value="CAI5450631.1"/>
    <property type="molecule type" value="Genomic_DNA"/>
</dbReference>
<feature type="transmembrane region" description="Helical" evidence="6">
    <location>
        <begin position="77"/>
        <end position="99"/>
    </location>
</feature>
<dbReference type="SUPFAM" id="SSF81321">
    <property type="entry name" value="Family A G protein-coupled receptor-like"/>
    <property type="match status" value="1"/>
</dbReference>
<feature type="transmembrane region" description="Helical" evidence="6">
    <location>
        <begin position="34"/>
        <end position="57"/>
    </location>
</feature>
<keyword evidence="8" id="KW-1185">Reference proteome</keyword>
<protein>
    <recommendedName>
        <fullName evidence="6">Serpentine receptor class gamma</fullName>
    </recommendedName>
</protein>
<keyword evidence="3 6" id="KW-0812">Transmembrane</keyword>
<name>A0A9P1ITT5_9PELO</name>
<evidence type="ECO:0000256" key="2">
    <source>
        <dbReference type="ARBA" id="ARBA00005692"/>
    </source>
</evidence>
<dbReference type="GO" id="GO:0004888">
    <property type="term" value="F:transmembrane signaling receptor activity"/>
    <property type="evidence" value="ECO:0007669"/>
    <property type="project" value="InterPro"/>
</dbReference>
<evidence type="ECO:0000256" key="5">
    <source>
        <dbReference type="ARBA" id="ARBA00023136"/>
    </source>
</evidence>
<dbReference type="GO" id="GO:0016020">
    <property type="term" value="C:membrane"/>
    <property type="evidence" value="ECO:0007669"/>
    <property type="project" value="UniProtKB-SubCell"/>
</dbReference>
<reference evidence="7" key="1">
    <citation type="submission" date="2022-11" db="EMBL/GenBank/DDBJ databases">
        <authorList>
            <person name="Kikuchi T."/>
        </authorList>
    </citation>
    <scope>NUCLEOTIDE SEQUENCE</scope>
    <source>
        <strain evidence="7">PS1010</strain>
    </source>
</reference>
<evidence type="ECO:0000256" key="3">
    <source>
        <dbReference type="ARBA" id="ARBA00022692"/>
    </source>
</evidence>
<comment type="caution">
    <text evidence="7">The sequence shown here is derived from an EMBL/GenBank/DDBJ whole genome shotgun (WGS) entry which is preliminary data.</text>
</comment>
<keyword evidence="5 6" id="KW-0472">Membrane</keyword>
<keyword evidence="4 6" id="KW-1133">Transmembrane helix</keyword>
<evidence type="ECO:0000256" key="6">
    <source>
        <dbReference type="RuleBase" id="RU280813"/>
    </source>
</evidence>
<feature type="transmembrane region" description="Helical" evidence="6">
    <location>
        <begin position="120"/>
        <end position="140"/>
    </location>
</feature>
<evidence type="ECO:0000256" key="4">
    <source>
        <dbReference type="ARBA" id="ARBA00022989"/>
    </source>
</evidence>
<evidence type="ECO:0000256" key="1">
    <source>
        <dbReference type="ARBA" id="ARBA00004141"/>
    </source>
</evidence>
<comment type="subcellular location">
    <subcellularLocation>
        <location evidence="1">Membrane</location>
        <topology evidence="1">Multi-pass membrane protein</topology>
    </subcellularLocation>
</comment>
<proteinExistence type="inferred from homology"/>
<organism evidence="7 8">
    <name type="scientific">Caenorhabditis angaria</name>
    <dbReference type="NCBI Taxonomy" id="860376"/>
    <lineage>
        <taxon>Eukaryota</taxon>
        <taxon>Metazoa</taxon>
        <taxon>Ecdysozoa</taxon>
        <taxon>Nematoda</taxon>
        <taxon>Chromadorea</taxon>
        <taxon>Rhabditida</taxon>
        <taxon>Rhabditina</taxon>
        <taxon>Rhabditomorpha</taxon>
        <taxon>Rhabditoidea</taxon>
        <taxon>Rhabditidae</taxon>
        <taxon>Peloderinae</taxon>
        <taxon>Caenorhabditis</taxon>
    </lineage>
</organism>
<feature type="transmembrane region" description="Helical" evidence="6">
    <location>
        <begin position="155"/>
        <end position="178"/>
    </location>
</feature>
<accession>A0A9P1ITT5</accession>
<comment type="caution">
    <text evidence="6">Lacks conserved residue(s) required for the propagation of feature annotation.</text>
</comment>
<dbReference type="Gene3D" id="1.20.1070.10">
    <property type="entry name" value="Rhodopsin 7-helix transmembrane proteins"/>
    <property type="match status" value="1"/>
</dbReference>
<dbReference type="Proteomes" id="UP001152747">
    <property type="component" value="Unassembled WGS sequence"/>
</dbReference>